<feature type="compositionally biased region" description="Low complexity" evidence="1">
    <location>
        <begin position="90"/>
        <end position="102"/>
    </location>
</feature>
<comment type="caution">
    <text evidence="2">The sequence shown here is derived from an EMBL/GenBank/DDBJ whole genome shotgun (WGS) entry which is preliminary data.</text>
</comment>
<feature type="region of interest" description="Disordered" evidence="1">
    <location>
        <begin position="1"/>
        <end position="52"/>
    </location>
</feature>
<evidence type="ECO:0008006" key="4">
    <source>
        <dbReference type="Google" id="ProtNLM"/>
    </source>
</evidence>
<dbReference type="AlphaFoldDB" id="A0A9P8Y7F3"/>
<dbReference type="EMBL" id="JAGTJQ010000004">
    <property type="protein sequence ID" value="KAH7033570.1"/>
    <property type="molecule type" value="Genomic_DNA"/>
</dbReference>
<accession>A0A9P8Y7F3</accession>
<organism evidence="2 3">
    <name type="scientific">Microdochium trichocladiopsis</name>
    <dbReference type="NCBI Taxonomy" id="1682393"/>
    <lineage>
        <taxon>Eukaryota</taxon>
        <taxon>Fungi</taxon>
        <taxon>Dikarya</taxon>
        <taxon>Ascomycota</taxon>
        <taxon>Pezizomycotina</taxon>
        <taxon>Sordariomycetes</taxon>
        <taxon>Xylariomycetidae</taxon>
        <taxon>Xylariales</taxon>
        <taxon>Microdochiaceae</taxon>
        <taxon>Microdochium</taxon>
    </lineage>
</organism>
<dbReference type="GeneID" id="70189769"/>
<evidence type="ECO:0000313" key="2">
    <source>
        <dbReference type="EMBL" id="KAH7033570.1"/>
    </source>
</evidence>
<dbReference type="RefSeq" id="XP_046014402.1">
    <property type="nucleotide sequence ID" value="XM_046160223.1"/>
</dbReference>
<name>A0A9P8Y7F3_9PEZI</name>
<feature type="compositionally biased region" description="Polar residues" evidence="1">
    <location>
        <begin position="14"/>
        <end position="34"/>
    </location>
</feature>
<reference evidence="2" key="1">
    <citation type="journal article" date="2021" name="Nat. Commun.">
        <title>Genetic determinants of endophytism in the Arabidopsis root mycobiome.</title>
        <authorList>
            <person name="Mesny F."/>
            <person name="Miyauchi S."/>
            <person name="Thiergart T."/>
            <person name="Pickel B."/>
            <person name="Atanasova L."/>
            <person name="Karlsson M."/>
            <person name="Huettel B."/>
            <person name="Barry K.W."/>
            <person name="Haridas S."/>
            <person name="Chen C."/>
            <person name="Bauer D."/>
            <person name="Andreopoulos W."/>
            <person name="Pangilinan J."/>
            <person name="LaButti K."/>
            <person name="Riley R."/>
            <person name="Lipzen A."/>
            <person name="Clum A."/>
            <person name="Drula E."/>
            <person name="Henrissat B."/>
            <person name="Kohler A."/>
            <person name="Grigoriev I.V."/>
            <person name="Martin F.M."/>
            <person name="Hacquard S."/>
        </authorList>
    </citation>
    <scope>NUCLEOTIDE SEQUENCE</scope>
    <source>
        <strain evidence="2">MPI-CAGE-CH-0230</strain>
    </source>
</reference>
<feature type="region of interest" description="Disordered" evidence="1">
    <location>
        <begin position="238"/>
        <end position="282"/>
    </location>
</feature>
<feature type="compositionally biased region" description="Basic and acidic residues" evidence="1">
    <location>
        <begin position="247"/>
        <end position="259"/>
    </location>
</feature>
<evidence type="ECO:0000256" key="1">
    <source>
        <dbReference type="SAM" id="MobiDB-lite"/>
    </source>
</evidence>
<dbReference type="OrthoDB" id="425602at2759"/>
<proteinExistence type="predicted"/>
<protein>
    <recommendedName>
        <fullName evidence="4">Thymidylate kinase</fullName>
    </recommendedName>
</protein>
<dbReference type="Proteomes" id="UP000756346">
    <property type="component" value="Unassembled WGS sequence"/>
</dbReference>
<gene>
    <name evidence="2" type="ORF">B0I36DRAFT_373749</name>
</gene>
<feature type="region of interest" description="Disordered" evidence="1">
    <location>
        <begin position="89"/>
        <end position="155"/>
    </location>
</feature>
<sequence length="420" mass="44966">MATIRQPFAPLNGSRLQNLTSLKNRQNATPSPSSTKRKAAETVDTDDSENVDPMLFSKRLKGSNDGLSKDSFIKPSNFILTKSASTHDISASSRFSSPRPRSILNPKSPVARLSTGIVKSSPLSAPAGRSPTRGKKNGLLSSSRRRTAGPYSRVDPPAFGLSSKSAAPFSLDAALKGTLSSYASRETSSATISTSSSTSLGLNELHEGEMKSSWFFEIHEDTAEQEMTNLLQHSTCVLDISSDEETESRRQRERAEGKENVPPADDVSQTSRPRAARQAADADGMVFEKERSPLGEMNVRDYFSEGCDENSVIIVPGDDEEVAQQPQVEAELVSVLADASTSNEPLPAPFVPSADEGVPAVVVGAAVEEQGVKTAEELMQKVEEPAPCAAVLEPIEGTGESFELWESGSAKDETEQTLGC</sequence>
<keyword evidence="3" id="KW-1185">Reference proteome</keyword>
<feature type="region of interest" description="Disordered" evidence="1">
    <location>
        <begin position="399"/>
        <end position="420"/>
    </location>
</feature>
<evidence type="ECO:0000313" key="3">
    <source>
        <dbReference type="Proteomes" id="UP000756346"/>
    </source>
</evidence>